<evidence type="ECO:0000256" key="3">
    <source>
        <dbReference type="ARBA" id="ARBA00012485"/>
    </source>
</evidence>
<dbReference type="OrthoDB" id="409931at2759"/>
<dbReference type="CDD" id="cd00078">
    <property type="entry name" value="HECTc"/>
    <property type="match status" value="1"/>
</dbReference>
<dbReference type="InterPro" id="IPR035983">
    <property type="entry name" value="Hect_E3_ubiquitin_ligase"/>
</dbReference>
<dbReference type="PANTHER" id="PTHR11254:SF67">
    <property type="entry name" value="E3 UBIQUITIN-PROTEIN LIGASE HUWE1"/>
    <property type="match status" value="1"/>
</dbReference>
<dbReference type="GO" id="GO:0006511">
    <property type="term" value="P:ubiquitin-dependent protein catabolic process"/>
    <property type="evidence" value="ECO:0007669"/>
    <property type="project" value="TreeGrafter"/>
</dbReference>
<evidence type="ECO:0000256" key="5">
    <source>
        <dbReference type="ARBA" id="ARBA00022786"/>
    </source>
</evidence>
<dbReference type="Gene3D" id="3.90.1750.10">
    <property type="entry name" value="Hect, E3 ligase catalytic domains"/>
    <property type="match status" value="1"/>
</dbReference>
<name>A0A0V0QG42_PSEPJ</name>
<feature type="domain" description="HECT" evidence="7">
    <location>
        <begin position="266"/>
        <end position="592"/>
    </location>
</feature>
<dbReference type="GO" id="GO:0061630">
    <property type="term" value="F:ubiquitin protein ligase activity"/>
    <property type="evidence" value="ECO:0007669"/>
    <property type="project" value="UniProtKB-EC"/>
</dbReference>
<proteinExistence type="predicted"/>
<dbReference type="Gene3D" id="3.30.2160.10">
    <property type="entry name" value="Hect, E3 ligase catalytic domain"/>
    <property type="match status" value="1"/>
</dbReference>
<keyword evidence="9" id="KW-1185">Reference proteome</keyword>
<dbReference type="PROSITE" id="PS50237">
    <property type="entry name" value="HECT"/>
    <property type="match status" value="1"/>
</dbReference>
<organism evidence="8 9">
    <name type="scientific">Pseudocohnilembus persalinus</name>
    <name type="common">Ciliate</name>
    <dbReference type="NCBI Taxonomy" id="266149"/>
    <lineage>
        <taxon>Eukaryota</taxon>
        <taxon>Sar</taxon>
        <taxon>Alveolata</taxon>
        <taxon>Ciliophora</taxon>
        <taxon>Intramacronucleata</taxon>
        <taxon>Oligohymenophorea</taxon>
        <taxon>Scuticociliatia</taxon>
        <taxon>Philasterida</taxon>
        <taxon>Pseudocohnilembidae</taxon>
        <taxon>Pseudocohnilembus</taxon>
    </lineage>
</organism>
<gene>
    <name evidence="8" type="ORF">PPERSA_00788</name>
</gene>
<evidence type="ECO:0000313" key="9">
    <source>
        <dbReference type="Proteomes" id="UP000054937"/>
    </source>
</evidence>
<dbReference type="Proteomes" id="UP000054937">
    <property type="component" value="Unassembled WGS sequence"/>
</dbReference>
<evidence type="ECO:0000256" key="1">
    <source>
        <dbReference type="ARBA" id="ARBA00000885"/>
    </source>
</evidence>
<comment type="caution">
    <text evidence="8">The sequence shown here is derived from an EMBL/GenBank/DDBJ whole genome shotgun (WGS) entry which is preliminary data.</text>
</comment>
<dbReference type="EMBL" id="LDAU01000179">
    <property type="protein sequence ID" value="KRX01040.1"/>
    <property type="molecule type" value="Genomic_DNA"/>
</dbReference>
<reference evidence="8 9" key="1">
    <citation type="journal article" date="2015" name="Sci. Rep.">
        <title>Genome of the facultative scuticociliatosis pathogen Pseudocohnilembus persalinus provides insight into its virulence through horizontal gene transfer.</title>
        <authorList>
            <person name="Xiong J."/>
            <person name="Wang G."/>
            <person name="Cheng J."/>
            <person name="Tian M."/>
            <person name="Pan X."/>
            <person name="Warren A."/>
            <person name="Jiang C."/>
            <person name="Yuan D."/>
            <person name="Miao W."/>
        </authorList>
    </citation>
    <scope>NUCLEOTIDE SEQUENCE [LARGE SCALE GENOMIC DNA]</scope>
    <source>
        <strain evidence="8">36N120E</strain>
    </source>
</reference>
<keyword evidence="5 6" id="KW-0833">Ubl conjugation pathway</keyword>
<dbReference type="InterPro" id="IPR000569">
    <property type="entry name" value="HECT_dom"/>
</dbReference>
<evidence type="ECO:0000313" key="8">
    <source>
        <dbReference type="EMBL" id="KRX01040.1"/>
    </source>
</evidence>
<accession>A0A0V0QG42</accession>
<sequence length="592" mass="69381">MEELMIVFKRSIKDIVNIWKDLQKKYQQIVNKLLEKQELLKKCLEFLKQTLEDYEYCWQTQNEIPYAYTSFDIGFKQILHLYEFLYEKDLKRQKDNQQVKEGLNNQIDQFSKDENSEHQLSEVLVKPELSKMVSKETHKQGILLEGSKSSIDKDILSDQFDQDFCFSDLIDIIKKQFLLFIYFSIENDRFNNLSKWENLCQMANKDNKSFQKLDIKSKLSQISAQAKFEAKRRLPKVQQNKNFNIYLNIDREYIWSDTIKEVSKKNGPQLALSELNVKFKKEEGIDGGGLTREWLTLTLRQIFNPDFGLFTLSSNQVTLRPSPLSYVIPSHLKYFEYAGRLVAKGLMEQIEVEVDFTVSFLKHILKKNLIIQDLEDIDPEQAKNLHWILENDINELDLTFSYDINKFGTIETIELVENGSNVIVTNDNKQQFVKLMAHYKMTDEIKEQIQKFIQGFYDVIPYKAIEHFDEKDFGMILSGIKQIDINEMKQFIGLQGYTQNSDQIEWLFDFLSQQDEQIKALFLFYATGSFKVPYGGYSSLGLEIVKVSNTKKLPVAHTCSKQIDLPPYESRQILEQKLLTAIQEGHKGFYIG</sequence>
<evidence type="ECO:0000256" key="6">
    <source>
        <dbReference type="PROSITE-ProRule" id="PRU00104"/>
    </source>
</evidence>
<dbReference type="Gene3D" id="3.30.2410.10">
    <property type="entry name" value="Hect, E3 ligase catalytic domain"/>
    <property type="match status" value="1"/>
</dbReference>
<comment type="pathway">
    <text evidence="2">Protein modification; protein ubiquitination.</text>
</comment>
<dbReference type="SUPFAM" id="SSF56204">
    <property type="entry name" value="Hect, E3 ligase catalytic domain"/>
    <property type="match status" value="1"/>
</dbReference>
<comment type="catalytic activity">
    <reaction evidence="1">
        <text>S-ubiquitinyl-[E2 ubiquitin-conjugating enzyme]-L-cysteine + [acceptor protein]-L-lysine = [E2 ubiquitin-conjugating enzyme]-L-cysteine + N(6)-ubiquitinyl-[acceptor protein]-L-lysine.</text>
        <dbReference type="EC" id="2.3.2.26"/>
    </reaction>
</comment>
<dbReference type="GO" id="GO:0005737">
    <property type="term" value="C:cytoplasm"/>
    <property type="evidence" value="ECO:0007669"/>
    <property type="project" value="TreeGrafter"/>
</dbReference>
<feature type="active site" description="Glycyl thioester intermediate" evidence="6">
    <location>
        <position position="559"/>
    </location>
</feature>
<dbReference type="InterPro" id="IPR050409">
    <property type="entry name" value="E3_ubiq-protein_ligase"/>
</dbReference>
<dbReference type="OMA" id="HWILEND"/>
<evidence type="ECO:0000256" key="4">
    <source>
        <dbReference type="ARBA" id="ARBA00022679"/>
    </source>
</evidence>
<dbReference type="SMART" id="SM00119">
    <property type="entry name" value="HECTc"/>
    <property type="match status" value="1"/>
</dbReference>
<dbReference type="PANTHER" id="PTHR11254">
    <property type="entry name" value="HECT DOMAIN UBIQUITIN-PROTEIN LIGASE"/>
    <property type="match status" value="1"/>
</dbReference>
<dbReference type="EC" id="2.3.2.26" evidence="3"/>
<dbReference type="Pfam" id="PF00632">
    <property type="entry name" value="HECT"/>
    <property type="match status" value="1"/>
</dbReference>
<dbReference type="FunFam" id="3.30.2160.10:FF:000001">
    <property type="entry name" value="E3 ubiquitin-protein ligase NEDD4-like"/>
    <property type="match status" value="1"/>
</dbReference>
<keyword evidence="4" id="KW-0808">Transferase</keyword>
<dbReference type="GO" id="GO:0000209">
    <property type="term" value="P:protein polyubiquitination"/>
    <property type="evidence" value="ECO:0007669"/>
    <property type="project" value="TreeGrafter"/>
</dbReference>
<protein>
    <recommendedName>
        <fullName evidence="3">HECT-type E3 ubiquitin transferase</fullName>
        <ecNumber evidence="3">2.3.2.26</ecNumber>
    </recommendedName>
</protein>
<evidence type="ECO:0000259" key="7">
    <source>
        <dbReference type="PROSITE" id="PS50237"/>
    </source>
</evidence>
<evidence type="ECO:0000256" key="2">
    <source>
        <dbReference type="ARBA" id="ARBA00004906"/>
    </source>
</evidence>
<dbReference type="InParanoid" id="A0A0V0QG42"/>
<dbReference type="AlphaFoldDB" id="A0A0V0QG42"/>